<dbReference type="KEGG" id="plon:Pla110_14070"/>
<evidence type="ECO:0000313" key="3">
    <source>
        <dbReference type="Proteomes" id="UP000317178"/>
    </source>
</evidence>
<dbReference type="RefSeq" id="WP_144994490.1">
    <property type="nucleotide sequence ID" value="NZ_CP036281.1"/>
</dbReference>
<dbReference type="AlphaFoldDB" id="A0A518CKE0"/>
<dbReference type="OrthoDB" id="265007at2"/>
<keyword evidence="3" id="KW-1185">Reference proteome</keyword>
<dbReference type="Proteomes" id="UP000317178">
    <property type="component" value="Chromosome"/>
</dbReference>
<protein>
    <recommendedName>
        <fullName evidence="4">Sulfatase</fullName>
    </recommendedName>
</protein>
<evidence type="ECO:0000256" key="1">
    <source>
        <dbReference type="ARBA" id="ARBA00008779"/>
    </source>
</evidence>
<dbReference type="GO" id="GO:0004065">
    <property type="term" value="F:arylsulfatase activity"/>
    <property type="evidence" value="ECO:0007669"/>
    <property type="project" value="TreeGrafter"/>
</dbReference>
<dbReference type="EMBL" id="CP036281">
    <property type="protein sequence ID" value="QDU79693.1"/>
    <property type="molecule type" value="Genomic_DNA"/>
</dbReference>
<gene>
    <name evidence="2" type="ORF">Pla110_14070</name>
</gene>
<reference evidence="2 3" key="1">
    <citation type="submission" date="2019-02" db="EMBL/GenBank/DDBJ databases">
        <title>Deep-cultivation of Planctomycetes and their phenomic and genomic characterization uncovers novel biology.</title>
        <authorList>
            <person name="Wiegand S."/>
            <person name="Jogler M."/>
            <person name="Boedeker C."/>
            <person name="Pinto D."/>
            <person name="Vollmers J."/>
            <person name="Rivas-Marin E."/>
            <person name="Kohn T."/>
            <person name="Peeters S.H."/>
            <person name="Heuer A."/>
            <person name="Rast P."/>
            <person name="Oberbeckmann S."/>
            <person name="Bunk B."/>
            <person name="Jeske O."/>
            <person name="Meyerdierks A."/>
            <person name="Storesund J.E."/>
            <person name="Kallscheuer N."/>
            <person name="Luecker S."/>
            <person name="Lage O.M."/>
            <person name="Pohl T."/>
            <person name="Merkel B.J."/>
            <person name="Hornburger P."/>
            <person name="Mueller R.-W."/>
            <person name="Bruemmer F."/>
            <person name="Labrenz M."/>
            <person name="Spormann A.M."/>
            <person name="Op den Camp H."/>
            <person name="Overmann J."/>
            <person name="Amann R."/>
            <person name="Jetten M.S.M."/>
            <person name="Mascher T."/>
            <person name="Medema M.H."/>
            <person name="Devos D.P."/>
            <person name="Kaster A.-K."/>
            <person name="Ovreas L."/>
            <person name="Rohde M."/>
            <person name="Galperin M.Y."/>
            <person name="Jogler C."/>
        </authorList>
    </citation>
    <scope>NUCLEOTIDE SEQUENCE [LARGE SCALE GENOMIC DNA]</scope>
    <source>
        <strain evidence="2 3">Pla110</strain>
    </source>
</reference>
<evidence type="ECO:0008006" key="4">
    <source>
        <dbReference type="Google" id="ProtNLM"/>
    </source>
</evidence>
<evidence type="ECO:0000313" key="2">
    <source>
        <dbReference type="EMBL" id="QDU79693.1"/>
    </source>
</evidence>
<sequence>MKIVVLSFDQLSMSWLGTYGNQWLPTPNFDRLALHSTIFDRCYAESVNLENSSHAWWDGGFRNLNGDTKSSVSLAQILKQQGVDLTLLVEGDVEEHSVPLDQNGDWKSTGEGENGTLDELIEQGIQSIEQSKSGTSQLIWLKGLGEVSNEIPDIRFIEQFAEEEGLEPTDEMLTEWLVIMSQPELFEQLEPDQQQDLEQIFGAARILEIDAHLGKLWDALLDQSETGNPETDNEEWRLVITAATGEATPTLSTRHVSVPMVIGTPACDDARRRPALVSSQDLPVTLIEWLVPADRKEVALEEFAAMGTALQDVIEDPQHNVRDFVCFSGAGEEFGLATRHYLFLAQWSTTINTSDEESWKLYVLPDDGANRINMARQYLEVAETLSEQLTAFVHQIENEIQPGIEFFQVSTLSNR</sequence>
<dbReference type="InterPro" id="IPR017850">
    <property type="entry name" value="Alkaline_phosphatase_core_sf"/>
</dbReference>
<dbReference type="InterPro" id="IPR050738">
    <property type="entry name" value="Sulfatase"/>
</dbReference>
<proteinExistence type="inferred from homology"/>
<name>A0A518CKE0_9PLAN</name>
<organism evidence="2 3">
    <name type="scientific">Polystyrenella longa</name>
    <dbReference type="NCBI Taxonomy" id="2528007"/>
    <lineage>
        <taxon>Bacteria</taxon>
        <taxon>Pseudomonadati</taxon>
        <taxon>Planctomycetota</taxon>
        <taxon>Planctomycetia</taxon>
        <taxon>Planctomycetales</taxon>
        <taxon>Planctomycetaceae</taxon>
        <taxon>Polystyrenella</taxon>
    </lineage>
</organism>
<dbReference type="SUPFAM" id="SSF53649">
    <property type="entry name" value="Alkaline phosphatase-like"/>
    <property type="match status" value="1"/>
</dbReference>
<dbReference type="PANTHER" id="PTHR42693">
    <property type="entry name" value="ARYLSULFATASE FAMILY MEMBER"/>
    <property type="match status" value="1"/>
</dbReference>
<dbReference type="PANTHER" id="PTHR42693:SF33">
    <property type="entry name" value="ARYLSULFATASE"/>
    <property type="match status" value="1"/>
</dbReference>
<accession>A0A518CKE0</accession>
<dbReference type="Gene3D" id="3.40.720.10">
    <property type="entry name" value="Alkaline Phosphatase, subunit A"/>
    <property type="match status" value="2"/>
</dbReference>
<comment type="similarity">
    <text evidence="1">Belongs to the sulfatase family.</text>
</comment>